<dbReference type="KEGG" id="aplc:110975022"/>
<evidence type="ECO:0000259" key="8">
    <source>
        <dbReference type="Pfam" id="PF04084"/>
    </source>
</evidence>
<evidence type="ECO:0000256" key="5">
    <source>
        <dbReference type="ARBA" id="ARBA00023242"/>
    </source>
</evidence>
<evidence type="ECO:0000256" key="7">
    <source>
        <dbReference type="SAM" id="MobiDB-lite"/>
    </source>
</evidence>
<feature type="region of interest" description="Disordered" evidence="7">
    <location>
        <begin position="121"/>
        <end position="225"/>
    </location>
</feature>
<keyword evidence="5 6" id="KW-0539">Nucleus</keyword>
<dbReference type="CTD" id="4999"/>
<dbReference type="Pfam" id="PF24882">
    <property type="entry name" value="WHD_ORC2"/>
    <property type="match status" value="1"/>
</dbReference>
<keyword evidence="4 6" id="KW-0235">DNA replication</keyword>
<keyword evidence="10" id="KW-1185">Reference proteome</keyword>
<evidence type="ECO:0000259" key="9">
    <source>
        <dbReference type="Pfam" id="PF24882"/>
    </source>
</evidence>
<evidence type="ECO:0000256" key="6">
    <source>
        <dbReference type="RuleBase" id="RU368084"/>
    </source>
</evidence>
<gene>
    <name evidence="11" type="primary">LOC110975022</name>
</gene>
<dbReference type="OMA" id="AHERYFF"/>
<dbReference type="AlphaFoldDB" id="A0A8B7XRG4"/>
<dbReference type="RefSeq" id="XP_022082782.1">
    <property type="nucleotide sequence ID" value="XM_022227090.1"/>
</dbReference>
<evidence type="ECO:0000313" key="10">
    <source>
        <dbReference type="Proteomes" id="UP000694845"/>
    </source>
</evidence>
<dbReference type="GO" id="GO:0003688">
    <property type="term" value="F:DNA replication origin binding"/>
    <property type="evidence" value="ECO:0007669"/>
    <property type="project" value="UniProtKB-UniRule"/>
</dbReference>
<comment type="subunit">
    <text evidence="6">Component of the origin recognition complex (ORC).</text>
</comment>
<dbReference type="GO" id="GO:0005664">
    <property type="term" value="C:nuclear origin of replication recognition complex"/>
    <property type="evidence" value="ECO:0007669"/>
    <property type="project" value="UniProtKB-UniRule"/>
</dbReference>
<evidence type="ECO:0000256" key="4">
    <source>
        <dbReference type="ARBA" id="ARBA00022705"/>
    </source>
</evidence>
<comment type="function">
    <text evidence="6">Component of the origin recognition complex (ORC) that binds origins of replication. DNA-binding is ATP-dependent. ORC is required to assemble the pre-replication complex necessary to initiate DNA replication.</text>
</comment>
<dbReference type="GeneID" id="110975022"/>
<evidence type="ECO:0000256" key="3">
    <source>
        <dbReference type="ARBA" id="ARBA00019080"/>
    </source>
</evidence>
<evidence type="ECO:0000313" key="11">
    <source>
        <dbReference type="RefSeq" id="XP_022082782.1"/>
    </source>
</evidence>
<dbReference type="Proteomes" id="UP000694845">
    <property type="component" value="Unplaced"/>
</dbReference>
<feature type="domain" description="Origin recognition complex subunit 2 RecA-like" evidence="8">
    <location>
        <begin position="281"/>
        <end position="442"/>
    </location>
</feature>
<evidence type="ECO:0000256" key="2">
    <source>
        <dbReference type="ARBA" id="ARBA00007421"/>
    </source>
</evidence>
<proteinExistence type="inferred from homology"/>
<dbReference type="InterPro" id="IPR056772">
    <property type="entry name" value="RecA-like_ORC2"/>
</dbReference>
<dbReference type="InterPro" id="IPR056773">
    <property type="entry name" value="WHD_ORC2"/>
</dbReference>
<dbReference type="OrthoDB" id="20198at2759"/>
<name>A0A8B7XRG4_ACAPL</name>
<feature type="region of interest" description="Disordered" evidence="7">
    <location>
        <begin position="36"/>
        <end position="92"/>
    </location>
</feature>
<dbReference type="Pfam" id="PF04084">
    <property type="entry name" value="RecA-like_ORC2"/>
    <property type="match status" value="1"/>
</dbReference>
<feature type="compositionally biased region" description="Low complexity" evidence="7">
    <location>
        <begin position="169"/>
        <end position="193"/>
    </location>
</feature>
<dbReference type="PANTHER" id="PTHR14052">
    <property type="entry name" value="ORIGIN RECOGNITION COMPLEX SUBUNIT 2"/>
    <property type="match status" value="1"/>
</dbReference>
<organism evidence="10 11">
    <name type="scientific">Acanthaster planci</name>
    <name type="common">Crown-of-thorns starfish</name>
    <dbReference type="NCBI Taxonomy" id="133434"/>
    <lineage>
        <taxon>Eukaryota</taxon>
        <taxon>Metazoa</taxon>
        <taxon>Echinodermata</taxon>
        <taxon>Eleutherozoa</taxon>
        <taxon>Asterozoa</taxon>
        <taxon>Asteroidea</taxon>
        <taxon>Valvatacea</taxon>
        <taxon>Valvatida</taxon>
        <taxon>Acanthasteridae</taxon>
        <taxon>Acanthaster</taxon>
    </lineage>
</organism>
<accession>A0A8B7XRG4</accession>
<dbReference type="PANTHER" id="PTHR14052:SF0">
    <property type="entry name" value="ORIGIN RECOGNITION COMPLEX SUBUNIT 2"/>
    <property type="match status" value="1"/>
</dbReference>
<evidence type="ECO:0000256" key="1">
    <source>
        <dbReference type="ARBA" id="ARBA00004123"/>
    </source>
</evidence>
<feature type="compositionally biased region" description="Polar residues" evidence="7">
    <location>
        <begin position="39"/>
        <end position="51"/>
    </location>
</feature>
<dbReference type="GO" id="GO:0006260">
    <property type="term" value="P:DNA replication"/>
    <property type="evidence" value="ECO:0007669"/>
    <property type="project" value="UniProtKB-UniRule"/>
</dbReference>
<feature type="compositionally biased region" description="Polar residues" evidence="7">
    <location>
        <begin position="123"/>
        <end position="139"/>
    </location>
</feature>
<sequence length="569" mass="64370">MAASRVRVSLEFVGNDEVVRHIVTVNDVCSAKKPRRSKVQTLASTPSQRPVRSTRKSVNYKESLLEFDKDLADSSDEDKNNEEKEDIHFNKTPDVLLDETGIKGADVYQFKKIKRTGQMAQLARSSVTPMSSKKQTQKVGSRGIRKNTCRRTLPDSDDDSESSKVSTCSSGEDSSDDNSSTHSKHSTTPTYKSGRNVTGSATCGDGKVVTPARGSAVKGPMTRRRTRGEVELPNMAEEYFSAHSGQSMTSDHTLARLAIPQMDQEQVHKALTNTPNSYTEEIQEMYQEYRGLFNKWMFQLSNGFNLMLYGLGSKRHLLDMFRVEMLSSWNHVVINGFFPGLTVKSILNSITDDVFDHAVGFRSLAEQSEYIHNILEEREEPLFLIIHNIDGMMLRGHKVQSFLSALSQSAFVHIIATIDHINAPLIWDQSKSSSFYWVWYDVTMFEPYTEETSYENSLLVQQSGVLALSSLTHVLRSLTPNARGIFNLLVEYQLSHQDNAAYQGLSFHDLYQRCREAFLVNSELTLRAQLTEFRDHKLVRSKKGLDGVEFLLIAVDNQTLQEFQQQEEV</sequence>
<protein>
    <recommendedName>
        <fullName evidence="3 6">Origin recognition complex subunit 2</fullName>
    </recommendedName>
</protein>
<feature type="compositionally biased region" description="Basic and acidic residues" evidence="7">
    <location>
        <begin position="63"/>
        <end position="91"/>
    </location>
</feature>
<reference evidence="11" key="1">
    <citation type="submission" date="2025-08" db="UniProtKB">
        <authorList>
            <consortium name="RefSeq"/>
        </authorList>
    </citation>
    <scope>IDENTIFICATION</scope>
</reference>
<comment type="subcellular location">
    <subcellularLocation>
        <location evidence="1 6">Nucleus</location>
    </subcellularLocation>
</comment>
<comment type="similarity">
    <text evidence="2 6">Belongs to the ORC2 family.</text>
</comment>
<feature type="domain" description="Origin recognition complex subunit 2 winged-helix" evidence="9">
    <location>
        <begin position="498"/>
        <end position="558"/>
    </location>
</feature>
<dbReference type="InterPro" id="IPR007220">
    <property type="entry name" value="ORC2"/>
</dbReference>